<accession>A0A5B7K5B8</accession>
<dbReference type="Proteomes" id="UP000324222">
    <property type="component" value="Unassembled WGS sequence"/>
</dbReference>
<comment type="caution">
    <text evidence="1">The sequence shown here is derived from an EMBL/GenBank/DDBJ whole genome shotgun (WGS) entry which is preliminary data.</text>
</comment>
<protein>
    <submittedName>
        <fullName evidence="1">Uncharacterized protein</fullName>
    </submittedName>
</protein>
<keyword evidence="2" id="KW-1185">Reference proteome</keyword>
<dbReference type="EMBL" id="VSRR010146530">
    <property type="protein sequence ID" value="MPD05542.1"/>
    <property type="molecule type" value="Genomic_DNA"/>
</dbReference>
<name>A0A5B7K5B8_PORTR</name>
<gene>
    <name evidence="1" type="ORF">E2C01_101291</name>
</gene>
<evidence type="ECO:0000313" key="2">
    <source>
        <dbReference type="Proteomes" id="UP000324222"/>
    </source>
</evidence>
<dbReference type="AlphaFoldDB" id="A0A5B7K5B8"/>
<organism evidence="1 2">
    <name type="scientific">Portunus trituberculatus</name>
    <name type="common">Swimming crab</name>
    <name type="synonym">Neptunus trituberculatus</name>
    <dbReference type="NCBI Taxonomy" id="210409"/>
    <lineage>
        <taxon>Eukaryota</taxon>
        <taxon>Metazoa</taxon>
        <taxon>Ecdysozoa</taxon>
        <taxon>Arthropoda</taxon>
        <taxon>Crustacea</taxon>
        <taxon>Multicrustacea</taxon>
        <taxon>Malacostraca</taxon>
        <taxon>Eumalacostraca</taxon>
        <taxon>Eucarida</taxon>
        <taxon>Decapoda</taxon>
        <taxon>Pleocyemata</taxon>
        <taxon>Brachyura</taxon>
        <taxon>Eubrachyura</taxon>
        <taxon>Portunoidea</taxon>
        <taxon>Portunidae</taxon>
        <taxon>Portuninae</taxon>
        <taxon>Portunus</taxon>
    </lineage>
</organism>
<evidence type="ECO:0000313" key="1">
    <source>
        <dbReference type="EMBL" id="MPD05542.1"/>
    </source>
</evidence>
<sequence length="86" mass="9732">MSRLTVRIHSRALRYGHLYPPSLLLRLRITSLFSDGAVWLSLPLRLTYPAPGRTAWPSTSCSVSPRPNALAVAVHARSDRLERYVY</sequence>
<reference evidence="1 2" key="1">
    <citation type="submission" date="2019-05" db="EMBL/GenBank/DDBJ databases">
        <title>Another draft genome of Portunus trituberculatus and its Hox gene families provides insights of decapod evolution.</title>
        <authorList>
            <person name="Jeong J.-H."/>
            <person name="Song I."/>
            <person name="Kim S."/>
            <person name="Choi T."/>
            <person name="Kim D."/>
            <person name="Ryu S."/>
            <person name="Kim W."/>
        </authorList>
    </citation>
    <scope>NUCLEOTIDE SEQUENCE [LARGE SCALE GENOMIC DNA]</scope>
    <source>
        <tissue evidence="1">Muscle</tissue>
    </source>
</reference>
<proteinExistence type="predicted"/>